<reference evidence="3 4" key="1">
    <citation type="journal article" date="2015" name="Int. J. Syst. Evol. Microbiol.">
        <title>Erythrobacter atlanticus sp. nov., a bacterium from ocean sediment able to degrade polycyclic aromatic hydrocarbons.</title>
        <authorList>
            <person name="Zhuang L."/>
            <person name="Liu Y."/>
            <person name="Wang L."/>
            <person name="Wang W."/>
            <person name="Shao Z."/>
        </authorList>
    </citation>
    <scope>NUCLEOTIDE SEQUENCE [LARGE SCALE GENOMIC DNA]</scope>
    <source>
        <strain evidence="4">s21-N3</strain>
    </source>
</reference>
<evidence type="ECO:0000313" key="4">
    <source>
        <dbReference type="Proteomes" id="UP000059113"/>
    </source>
</evidence>
<dbReference type="PANTHER" id="PTHR34606">
    <property type="entry name" value="BON DOMAIN-CONTAINING PROTEIN"/>
    <property type="match status" value="1"/>
</dbReference>
<feature type="region of interest" description="Disordered" evidence="1">
    <location>
        <begin position="1"/>
        <end position="155"/>
    </location>
</feature>
<accession>A0A0H4VUS4</accession>
<proteinExistence type="predicted"/>
<dbReference type="NCBIfam" id="NF033157">
    <property type="entry name" value="SWFGD_domain"/>
    <property type="match status" value="1"/>
</dbReference>
<feature type="compositionally biased region" description="Polar residues" evidence="1">
    <location>
        <begin position="55"/>
        <end position="70"/>
    </location>
</feature>
<feature type="compositionally biased region" description="Low complexity" evidence="1">
    <location>
        <begin position="1"/>
        <end position="17"/>
    </location>
</feature>
<dbReference type="PANTHER" id="PTHR34606:SF15">
    <property type="entry name" value="BON DOMAIN-CONTAINING PROTEIN"/>
    <property type="match status" value="1"/>
</dbReference>
<dbReference type="InterPro" id="IPR047800">
    <property type="entry name" value="SWFGD_dom"/>
</dbReference>
<evidence type="ECO:0000313" key="3">
    <source>
        <dbReference type="EMBL" id="AKQ40793.2"/>
    </source>
</evidence>
<dbReference type="EMBL" id="CP011310">
    <property type="protein sequence ID" value="AKQ40793.2"/>
    <property type="molecule type" value="Genomic_DNA"/>
</dbReference>
<feature type="domain" description="BON" evidence="2">
    <location>
        <begin position="187"/>
        <end position="255"/>
    </location>
</feature>
<name>A0A0H4VUS4_9SPHN</name>
<dbReference type="InterPro" id="IPR014004">
    <property type="entry name" value="Transpt-assoc_nodulatn_dom_bac"/>
</dbReference>
<dbReference type="Pfam" id="PF04972">
    <property type="entry name" value="BON"/>
    <property type="match status" value="1"/>
</dbReference>
<dbReference type="KEGG" id="ery:CP97_00110"/>
<dbReference type="STRING" id="1648404.CP97_00110"/>
<organism evidence="3 4">
    <name type="scientific">Aurantiacibacter atlanticus</name>
    <dbReference type="NCBI Taxonomy" id="1648404"/>
    <lineage>
        <taxon>Bacteria</taxon>
        <taxon>Pseudomonadati</taxon>
        <taxon>Pseudomonadota</taxon>
        <taxon>Alphaproteobacteria</taxon>
        <taxon>Sphingomonadales</taxon>
        <taxon>Erythrobacteraceae</taxon>
        <taxon>Aurantiacibacter</taxon>
    </lineage>
</organism>
<reference evidence="4" key="2">
    <citation type="submission" date="2015-04" db="EMBL/GenBank/DDBJ databases">
        <title>The complete genome sequence of Erythrobacter sp. s21-N3.</title>
        <authorList>
            <person name="Zhuang L."/>
            <person name="Liu Y."/>
            <person name="Shao Z."/>
        </authorList>
    </citation>
    <scope>NUCLEOTIDE SEQUENCE [LARGE SCALE GENOMIC DNA]</scope>
    <source>
        <strain evidence="4">s21-N3</strain>
    </source>
</reference>
<sequence>MPNRYPRSPSASSSRGYYQDEYDARQQEQFEPDSRYYQESAGSADYGRDHASSRFPESSRSPNYGQSQASRRYAPLDEYDQASADMQSRGLKQPGVHGSFRGDSYGGEAMAGPAASLGSRPYYGMDAGTGSYTGAGEYRDRGPNPNNDRGIIERAGDEIASWFGDEDAERRREMDHRGRGPSNYKRSDERILEDACDRLTDDRGVDASDIEVSVDTSEITLNGKVNSRWEKRRAEDCVHDVSGVGHVQNNLRIRQTEMRAGSAPKSIES</sequence>
<dbReference type="Gene3D" id="3.30.1340.30">
    <property type="match status" value="1"/>
</dbReference>
<evidence type="ECO:0000256" key="1">
    <source>
        <dbReference type="SAM" id="MobiDB-lite"/>
    </source>
</evidence>
<protein>
    <submittedName>
        <fullName evidence="3">Putative periplasmic or secreted lipoprotein</fullName>
    </submittedName>
</protein>
<dbReference type="InterPro" id="IPR007055">
    <property type="entry name" value="BON_dom"/>
</dbReference>
<keyword evidence="3" id="KW-0449">Lipoprotein</keyword>
<keyword evidence="4" id="KW-1185">Reference proteome</keyword>
<dbReference type="PROSITE" id="PS50914">
    <property type="entry name" value="BON"/>
    <property type="match status" value="1"/>
</dbReference>
<gene>
    <name evidence="3" type="ORF">CP97_00110</name>
</gene>
<feature type="compositionally biased region" description="Basic and acidic residues" evidence="1">
    <location>
        <begin position="22"/>
        <end position="36"/>
    </location>
</feature>
<dbReference type="Proteomes" id="UP000059113">
    <property type="component" value="Chromosome"/>
</dbReference>
<evidence type="ECO:0000259" key="2">
    <source>
        <dbReference type="PROSITE" id="PS50914"/>
    </source>
</evidence>
<dbReference type="AlphaFoldDB" id="A0A0H4VUS4"/>
<dbReference type="SMART" id="SM00749">
    <property type="entry name" value="BON"/>
    <property type="match status" value="1"/>
</dbReference>
<dbReference type="InterPro" id="IPR051686">
    <property type="entry name" value="Lipoprotein_DolP"/>
</dbReference>
<dbReference type="RefSeq" id="WP_053106507.1">
    <property type="nucleotide sequence ID" value="NZ_CP011310.1"/>
</dbReference>